<evidence type="ECO:0000313" key="2">
    <source>
        <dbReference type="EMBL" id="HGQ35107.1"/>
    </source>
</evidence>
<dbReference type="InterPro" id="IPR029058">
    <property type="entry name" value="AB_hydrolase_fold"/>
</dbReference>
<protein>
    <submittedName>
        <fullName evidence="2">Alpha/beta hydrolase</fullName>
    </submittedName>
</protein>
<dbReference type="Pfam" id="PF12146">
    <property type="entry name" value="Hydrolase_4"/>
    <property type="match status" value="1"/>
</dbReference>
<dbReference type="Gene3D" id="3.40.50.1820">
    <property type="entry name" value="alpha/beta hydrolase"/>
    <property type="match status" value="1"/>
</dbReference>
<dbReference type="EMBL" id="DTCK01000007">
    <property type="protein sequence ID" value="HGQ35107.1"/>
    <property type="molecule type" value="Genomic_DNA"/>
</dbReference>
<accession>A0A832CR19</accession>
<name>A0A832CR19_9CREN</name>
<dbReference type="SUPFAM" id="SSF53474">
    <property type="entry name" value="alpha/beta-Hydrolases"/>
    <property type="match status" value="1"/>
</dbReference>
<dbReference type="PANTHER" id="PTHR11614">
    <property type="entry name" value="PHOSPHOLIPASE-RELATED"/>
    <property type="match status" value="1"/>
</dbReference>
<dbReference type="PRINTS" id="PR00111">
    <property type="entry name" value="ABHYDROLASE"/>
</dbReference>
<evidence type="ECO:0000259" key="1">
    <source>
        <dbReference type="Pfam" id="PF12146"/>
    </source>
</evidence>
<dbReference type="GO" id="GO:0016787">
    <property type="term" value="F:hydrolase activity"/>
    <property type="evidence" value="ECO:0007669"/>
    <property type="project" value="UniProtKB-KW"/>
</dbReference>
<proteinExistence type="predicted"/>
<dbReference type="InterPro" id="IPR000073">
    <property type="entry name" value="AB_hydrolase_1"/>
</dbReference>
<reference evidence="2" key="1">
    <citation type="journal article" date="2020" name="mSystems">
        <title>Genome- and Community-Level Interaction Insights into Carbon Utilization and Element Cycling Functions of Hydrothermarchaeota in Hydrothermal Sediment.</title>
        <authorList>
            <person name="Zhou Z."/>
            <person name="Liu Y."/>
            <person name="Xu W."/>
            <person name="Pan J."/>
            <person name="Luo Z.H."/>
            <person name="Li M."/>
        </authorList>
    </citation>
    <scope>NUCLEOTIDE SEQUENCE</scope>
    <source>
        <strain evidence="2">SpSt-667</strain>
    </source>
</reference>
<keyword evidence="2" id="KW-0378">Hydrolase</keyword>
<dbReference type="InterPro" id="IPR022742">
    <property type="entry name" value="Hydrolase_4"/>
</dbReference>
<organism evidence="2">
    <name type="scientific">Ignisphaera aggregans</name>
    <dbReference type="NCBI Taxonomy" id="334771"/>
    <lineage>
        <taxon>Archaea</taxon>
        <taxon>Thermoproteota</taxon>
        <taxon>Thermoprotei</taxon>
        <taxon>Desulfurococcales</taxon>
        <taxon>Desulfurococcaceae</taxon>
        <taxon>Ignisphaera</taxon>
    </lineage>
</organism>
<comment type="caution">
    <text evidence="2">The sequence shown here is derived from an EMBL/GenBank/DDBJ whole genome shotgun (WGS) entry which is preliminary data.</text>
</comment>
<dbReference type="AlphaFoldDB" id="A0A832CR19"/>
<feature type="domain" description="Serine aminopeptidase S33" evidence="1">
    <location>
        <begin position="16"/>
        <end position="250"/>
    </location>
</feature>
<dbReference type="InterPro" id="IPR051044">
    <property type="entry name" value="MAG_DAG_Lipase"/>
</dbReference>
<gene>
    <name evidence="2" type="ORF">ENU41_00300</name>
</gene>
<sequence length="268" mass="30941">MLGKTKVFHRCWLLDKVDTIIVGVHGFAEHSGRYTHVGEAFLEHRYAFCTHDLRGHGKTAAEGDAGYVEKFDDFLTDLENYIKIIAEKHKPKKIVLLGHSMGGLIVLHYLARIKSNVDAAVTSGAATIIKVNLLQLLFLKTINMLNPRIRLNLPIKPELLSHNQNVVKSYIEDPLVVKKPTARLLYELIRASQDVWKYIDRIEKPLLLLHGEKDQVVPPKASIDVYNRIKYPEKELKIYKDLYHEILNENSWREIIKDIISWLYKTIK</sequence>